<dbReference type="STRING" id="1797243.A2943_01200"/>
<name>A0A1F4XFA0_9BACT</name>
<gene>
    <name evidence="1" type="ORF">A2943_01200</name>
</gene>
<reference evidence="1 2" key="1">
    <citation type="journal article" date="2016" name="Nat. Commun.">
        <title>Thousands of microbial genomes shed light on interconnected biogeochemical processes in an aquifer system.</title>
        <authorList>
            <person name="Anantharaman K."/>
            <person name="Brown C.T."/>
            <person name="Hug L.A."/>
            <person name="Sharon I."/>
            <person name="Castelle C.J."/>
            <person name="Probst A.J."/>
            <person name="Thomas B.C."/>
            <person name="Singh A."/>
            <person name="Wilkins M.J."/>
            <person name="Karaoz U."/>
            <person name="Brodie E.L."/>
            <person name="Williams K.H."/>
            <person name="Hubbard S.S."/>
            <person name="Banfield J.F."/>
        </authorList>
    </citation>
    <scope>NUCLEOTIDE SEQUENCE [LARGE SCALE GENOMIC DNA]</scope>
</reference>
<protein>
    <submittedName>
        <fullName evidence="1">Uncharacterized protein</fullName>
    </submittedName>
</protein>
<evidence type="ECO:0000313" key="1">
    <source>
        <dbReference type="EMBL" id="OGC80359.1"/>
    </source>
</evidence>
<comment type="caution">
    <text evidence="1">The sequence shown here is derived from an EMBL/GenBank/DDBJ whole genome shotgun (WGS) entry which is preliminary data.</text>
</comment>
<organism evidence="1 2">
    <name type="scientific">Candidatus Adlerbacteria bacterium RIFCSPLOWO2_01_FULL_51_16</name>
    <dbReference type="NCBI Taxonomy" id="1797243"/>
    <lineage>
        <taxon>Bacteria</taxon>
        <taxon>Candidatus Adleribacteriota</taxon>
    </lineage>
</organism>
<sequence length="96" mass="10968">MVWEFVWGDSALVIEALCSNKEAKKLKTLACAANGDPSKAKEAPHERSVKNKYFFTFPEKNALTTEEEPELLDFISLFRAFRRHSLGKDDSFLSLR</sequence>
<dbReference type="Proteomes" id="UP000176185">
    <property type="component" value="Unassembled WGS sequence"/>
</dbReference>
<dbReference type="EMBL" id="MEWX01000025">
    <property type="protein sequence ID" value="OGC80359.1"/>
    <property type="molecule type" value="Genomic_DNA"/>
</dbReference>
<evidence type="ECO:0000313" key="2">
    <source>
        <dbReference type="Proteomes" id="UP000176185"/>
    </source>
</evidence>
<proteinExistence type="predicted"/>
<dbReference type="AlphaFoldDB" id="A0A1F4XFA0"/>
<accession>A0A1F4XFA0</accession>